<evidence type="ECO:0000313" key="2">
    <source>
        <dbReference type="EMBL" id="PSR72945.1"/>
    </source>
</evidence>
<feature type="compositionally biased region" description="Pro residues" evidence="1">
    <location>
        <begin position="484"/>
        <end position="500"/>
    </location>
</feature>
<keyword evidence="3" id="KW-1185">Reference proteome</keyword>
<feature type="compositionally biased region" description="Polar residues" evidence="1">
    <location>
        <begin position="441"/>
        <end position="474"/>
    </location>
</feature>
<feature type="compositionally biased region" description="Acidic residues" evidence="1">
    <location>
        <begin position="106"/>
        <end position="122"/>
    </location>
</feature>
<evidence type="ECO:0000256" key="1">
    <source>
        <dbReference type="SAM" id="MobiDB-lite"/>
    </source>
</evidence>
<reference evidence="2 3" key="1">
    <citation type="submission" date="2018-02" db="EMBL/GenBank/DDBJ databases">
        <title>Genome sequence of the basidiomycete white-rot fungus Phlebia centrifuga.</title>
        <authorList>
            <person name="Granchi Z."/>
            <person name="Peng M."/>
            <person name="de Vries R.P."/>
            <person name="Hilden K."/>
            <person name="Makela M.R."/>
            <person name="Grigoriev I."/>
            <person name="Riley R."/>
        </authorList>
    </citation>
    <scope>NUCLEOTIDE SEQUENCE [LARGE SCALE GENOMIC DNA]</scope>
    <source>
        <strain evidence="2 3">FBCC195</strain>
    </source>
</reference>
<feature type="region of interest" description="Disordered" evidence="1">
    <location>
        <begin position="62"/>
        <end position="186"/>
    </location>
</feature>
<organism evidence="2 3">
    <name type="scientific">Hermanssonia centrifuga</name>
    <dbReference type="NCBI Taxonomy" id="98765"/>
    <lineage>
        <taxon>Eukaryota</taxon>
        <taxon>Fungi</taxon>
        <taxon>Dikarya</taxon>
        <taxon>Basidiomycota</taxon>
        <taxon>Agaricomycotina</taxon>
        <taxon>Agaricomycetes</taxon>
        <taxon>Polyporales</taxon>
        <taxon>Meruliaceae</taxon>
        <taxon>Hermanssonia</taxon>
    </lineage>
</organism>
<dbReference type="AlphaFoldDB" id="A0A2R6NKN4"/>
<evidence type="ECO:0000313" key="3">
    <source>
        <dbReference type="Proteomes" id="UP000186601"/>
    </source>
</evidence>
<feature type="compositionally biased region" description="Polar residues" evidence="1">
    <location>
        <begin position="1"/>
        <end position="13"/>
    </location>
</feature>
<feature type="region of interest" description="Disordered" evidence="1">
    <location>
        <begin position="1"/>
        <end position="44"/>
    </location>
</feature>
<feature type="compositionally biased region" description="Basic and acidic residues" evidence="1">
    <location>
        <begin position="350"/>
        <end position="363"/>
    </location>
</feature>
<comment type="caution">
    <text evidence="2">The sequence shown here is derived from an EMBL/GenBank/DDBJ whole genome shotgun (WGS) entry which is preliminary data.</text>
</comment>
<name>A0A2R6NKN4_9APHY</name>
<feature type="compositionally biased region" description="Low complexity" evidence="1">
    <location>
        <begin position="273"/>
        <end position="284"/>
    </location>
</feature>
<dbReference type="Proteomes" id="UP000186601">
    <property type="component" value="Unassembled WGS sequence"/>
</dbReference>
<protein>
    <submittedName>
        <fullName evidence="2">Uncharacterized protein</fullName>
    </submittedName>
</protein>
<dbReference type="OrthoDB" id="2685034at2759"/>
<feature type="compositionally biased region" description="Basic and acidic residues" evidence="1">
    <location>
        <begin position="77"/>
        <end position="88"/>
    </location>
</feature>
<sequence>MSISPEIATNGNTAGPGLPAANGLPAGSAVNQSPTTAQNHHAQDAYPVSTNYASYFSAPQHSNVNTLTPAYFPPESQRQEVVRHEQTPYERIQPPIQSHGEHEYAEDSQDPDNDELQYDDSPADPSPAPSSLLASSKRKKNVSNSSGDELAPTPKKRKSRTSAAQGENGEMKDEPDVGPAGGAKHWTDEEKSRLFNWMLNDDDRWDQFGSKMNTIFREGSKTLFNSRKTFTALKSCYHRNLDVFKQIYAFEAFLVRAPTQSPHAIGGGGGPGSPSSSSSASAMHEPADIANAPIPPAFTSAAHRQNFLEKKLEAARAMNVPVGNLTLKVVDHWHEMGWYTTFKKRFKEDPKTGLPVARHDHSETSSTISSMLAPIKQRPAVPTVRMEEEAEDESEEEDAEHVEEHLGPHSPLTHRMGNGDSASADIQHRRHAESLIPAPYQSPQPVMSRASRPQHQPSPSITQQSHVNAHTQAPSAGGYHPHNPHSPYPSPQMPHVPTYPYPSHAPTPYYHPSMDYQNPQQLIHFQSQAAQSLSHLTALTQTLIVTCNSLTELVRLQTEDSKVQTEMLRRREEREEALARKAVAVQEGGENRSQDAPESLGLAQKVSLAKDVLANDDLKDEEVKRAASDYLQRVFYSKSSK</sequence>
<dbReference type="EMBL" id="MLYV02001124">
    <property type="protein sequence ID" value="PSR72945.1"/>
    <property type="molecule type" value="Genomic_DNA"/>
</dbReference>
<feature type="region of interest" description="Disordered" evidence="1">
    <location>
        <begin position="350"/>
        <end position="500"/>
    </location>
</feature>
<feature type="compositionally biased region" description="Polar residues" evidence="1">
    <location>
        <begin position="29"/>
        <end position="40"/>
    </location>
</feature>
<feature type="region of interest" description="Disordered" evidence="1">
    <location>
        <begin position="263"/>
        <end position="284"/>
    </location>
</feature>
<accession>A0A2R6NKN4</accession>
<feature type="compositionally biased region" description="Acidic residues" evidence="1">
    <location>
        <begin position="388"/>
        <end position="401"/>
    </location>
</feature>
<proteinExistence type="predicted"/>
<dbReference type="STRING" id="98765.A0A2R6NKN4"/>
<gene>
    <name evidence="2" type="ORF">PHLCEN_2v11182</name>
</gene>